<keyword evidence="3" id="KW-0479">Metal-binding</keyword>
<dbReference type="InterPro" id="IPR058240">
    <property type="entry name" value="rSAM_sf"/>
</dbReference>
<dbReference type="SUPFAM" id="SSF102114">
    <property type="entry name" value="Radical SAM enzymes"/>
    <property type="match status" value="1"/>
</dbReference>
<feature type="non-terminal residue" evidence="7">
    <location>
        <position position="218"/>
    </location>
</feature>
<evidence type="ECO:0000256" key="1">
    <source>
        <dbReference type="ARBA" id="ARBA00017228"/>
    </source>
</evidence>
<dbReference type="GO" id="GO:0005737">
    <property type="term" value="C:cytoplasm"/>
    <property type="evidence" value="ECO:0007669"/>
    <property type="project" value="TreeGrafter"/>
</dbReference>
<dbReference type="InterPro" id="IPR034505">
    <property type="entry name" value="Coproporphyrinogen-III_oxidase"/>
</dbReference>
<dbReference type="InterPro" id="IPR013785">
    <property type="entry name" value="Aldolase_TIM"/>
</dbReference>
<dbReference type="PANTHER" id="PTHR13932:SF5">
    <property type="entry name" value="RADICAL S-ADENOSYL METHIONINE DOMAIN-CONTAINING PROTEIN 1, MITOCHONDRIAL"/>
    <property type="match status" value="1"/>
</dbReference>
<dbReference type="CDD" id="cd01335">
    <property type="entry name" value="Radical_SAM"/>
    <property type="match status" value="1"/>
</dbReference>
<keyword evidence="5" id="KW-0411">Iron-sulfur</keyword>
<dbReference type="InterPro" id="IPR006638">
    <property type="entry name" value="Elp3/MiaA/NifB-like_rSAM"/>
</dbReference>
<evidence type="ECO:0000256" key="5">
    <source>
        <dbReference type="ARBA" id="ARBA00023014"/>
    </source>
</evidence>
<evidence type="ECO:0000313" key="7">
    <source>
        <dbReference type="EMBL" id="HIU29360.1"/>
    </source>
</evidence>
<keyword evidence="2" id="KW-0949">S-adenosyl-L-methionine</keyword>
<dbReference type="GO" id="GO:0003824">
    <property type="term" value="F:catalytic activity"/>
    <property type="evidence" value="ECO:0007669"/>
    <property type="project" value="InterPro"/>
</dbReference>
<accession>A0A9D1L9P8</accession>
<dbReference type="EMBL" id="DVMM01000070">
    <property type="protein sequence ID" value="HIU29360.1"/>
    <property type="molecule type" value="Genomic_DNA"/>
</dbReference>
<feature type="domain" description="Radical SAM core" evidence="6">
    <location>
        <begin position="36"/>
        <end position="218"/>
    </location>
</feature>
<evidence type="ECO:0000256" key="3">
    <source>
        <dbReference type="ARBA" id="ARBA00022723"/>
    </source>
</evidence>
<reference evidence="7" key="1">
    <citation type="submission" date="2020-10" db="EMBL/GenBank/DDBJ databases">
        <authorList>
            <person name="Gilroy R."/>
        </authorList>
    </citation>
    <scope>NUCLEOTIDE SEQUENCE</scope>
    <source>
        <strain evidence="7">CHK195-4489</strain>
    </source>
</reference>
<dbReference type="Proteomes" id="UP000824089">
    <property type="component" value="Unassembled WGS sequence"/>
</dbReference>
<dbReference type="PROSITE" id="PS51918">
    <property type="entry name" value="RADICAL_SAM"/>
    <property type="match status" value="1"/>
</dbReference>
<evidence type="ECO:0000256" key="4">
    <source>
        <dbReference type="ARBA" id="ARBA00023004"/>
    </source>
</evidence>
<comment type="caution">
    <text evidence="7">The sequence shown here is derived from an EMBL/GenBank/DDBJ whole genome shotgun (WGS) entry which is preliminary data.</text>
</comment>
<reference evidence="7" key="2">
    <citation type="journal article" date="2021" name="PeerJ">
        <title>Extensive microbial diversity within the chicken gut microbiome revealed by metagenomics and culture.</title>
        <authorList>
            <person name="Gilroy R."/>
            <person name="Ravi A."/>
            <person name="Getino M."/>
            <person name="Pursley I."/>
            <person name="Horton D.L."/>
            <person name="Alikhan N.F."/>
            <person name="Baker D."/>
            <person name="Gharbi K."/>
            <person name="Hall N."/>
            <person name="Watson M."/>
            <person name="Adriaenssens E.M."/>
            <person name="Foster-Nyarko E."/>
            <person name="Jarju S."/>
            <person name="Secka A."/>
            <person name="Antonio M."/>
            <person name="Oren A."/>
            <person name="Chaudhuri R.R."/>
            <person name="La Ragione R."/>
            <person name="Hildebrand F."/>
            <person name="Pallen M.J."/>
        </authorList>
    </citation>
    <scope>NUCLEOTIDE SEQUENCE</scope>
    <source>
        <strain evidence="7">CHK195-4489</strain>
    </source>
</reference>
<dbReference type="GO" id="GO:0046872">
    <property type="term" value="F:metal ion binding"/>
    <property type="evidence" value="ECO:0007669"/>
    <property type="project" value="UniProtKB-KW"/>
</dbReference>
<protein>
    <recommendedName>
        <fullName evidence="1">Heme chaperone HemW</fullName>
    </recommendedName>
</protein>
<dbReference type="PANTHER" id="PTHR13932">
    <property type="entry name" value="COPROPORPHYRINIGEN III OXIDASE"/>
    <property type="match status" value="1"/>
</dbReference>
<proteinExistence type="predicted"/>
<evidence type="ECO:0000259" key="6">
    <source>
        <dbReference type="PROSITE" id="PS51918"/>
    </source>
</evidence>
<dbReference type="SFLD" id="SFLDG01065">
    <property type="entry name" value="anaerobic_coproporphyrinogen-I"/>
    <property type="match status" value="1"/>
</dbReference>
<organism evidence="7 8">
    <name type="scientific">Candidatus Egerieisoma faecipullorum</name>
    <dbReference type="NCBI Taxonomy" id="2840963"/>
    <lineage>
        <taxon>Bacteria</taxon>
        <taxon>Bacillati</taxon>
        <taxon>Bacillota</taxon>
        <taxon>Clostridia</taxon>
        <taxon>Eubacteriales</taxon>
        <taxon>Clostridiaceae</taxon>
        <taxon>Clostridiaceae incertae sedis</taxon>
        <taxon>Candidatus Egerieisoma</taxon>
    </lineage>
</organism>
<evidence type="ECO:0000256" key="2">
    <source>
        <dbReference type="ARBA" id="ARBA00022691"/>
    </source>
</evidence>
<sequence>MYTTRYKSHHDAARKLKELYTLDQPKDAYLRSILNGQAKSRRAIYIHVPFCNKVCSFCPFHRPDRLKRREYHKYLTEEIHRIREYPYMDAPIDAINFGGGTPTSLLPEQMRIILAELRQSFSIRENAEISVESSATELTDEMLGVLLEGGVNRLSIGIQTFQDKARKLLGRRGSGGQAAERVANAIRSGIMNTSIDLIYNYPGQSLEALKEDLSVIKE</sequence>
<dbReference type="Pfam" id="PF04055">
    <property type="entry name" value="Radical_SAM"/>
    <property type="match status" value="1"/>
</dbReference>
<dbReference type="AlphaFoldDB" id="A0A9D1L9P8"/>
<name>A0A9D1L9P8_9CLOT</name>
<gene>
    <name evidence="7" type="ORF">IAD50_03565</name>
</gene>
<dbReference type="InterPro" id="IPR007197">
    <property type="entry name" value="rSAM"/>
</dbReference>
<keyword evidence="4" id="KW-0408">Iron</keyword>
<dbReference type="Gene3D" id="3.20.20.70">
    <property type="entry name" value="Aldolase class I"/>
    <property type="match status" value="1"/>
</dbReference>
<dbReference type="GO" id="GO:0051539">
    <property type="term" value="F:4 iron, 4 sulfur cluster binding"/>
    <property type="evidence" value="ECO:0007669"/>
    <property type="project" value="TreeGrafter"/>
</dbReference>
<dbReference type="SFLD" id="SFLDS00029">
    <property type="entry name" value="Radical_SAM"/>
    <property type="match status" value="1"/>
</dbReference>
<evidence type="ECO:0000313" key="8">
    <source>
        <dbReference type="Proteomes" id="UP000824089"/>
    </source>
</evidence>
<dbReference type="GO" id="GO:0006779">
    <property type="term" value="P:porphyrin-containing compound biosynthetic process"/>
    <property type="evidence" value="ECO:0007669"/>
    <property type="project" value="TreeGrafter"/>
</dbReference>
<dbReference type="SMART" id="SM00729">
    <property type="entry name" value="Elp3"/>
    <property type="match status" value="1"/>
</dbReference>